<keyword evidence="12" id="KW-0456">Lyase</keyword>
<dbReference type="EC" id="4.2.99.18" evidence="12"/>
<sequence length="234" mass="26220">MDQARFAFHDRPEIPLMRDRLQGVFAPVRDAVRHDPTSQWVKASISGRTRDAVSQAAYERLRRAFPSWDLIADADPEAVARLIHDVTWPMDKAGHLVAAAQRIRRLRGRVDLGFLAGRSRFDAFHWLMRLPGVGAKTAAVVLNFSTLRLPVLVVDTHVLRVLRRCALLPARAGFARGFRLATHVLPDWSAEVLYEFHWHIKTLGQTVCTHARPRCGQCPIAAICAAGRSARAGR</sequence>
<protein>
    <submittedName>
        <fullName evidence="12">Endonuclease-3</fullName>
        <ecNumber evidence="12">4.2.99.18</ecNumber>
    </submittedName>
</protein>
<comment type="similarity">
    <text evidence="2">Belongs to the Nth/MutY family.</text>
</comment>
<dbReference type="Gene3D" id="1.10.340.30">
    <property type="entry name" value="Hypothetical protein, domain 2"/>
    <property type="match status" value="1"/>
</dbReference>
<dbReference type="PROSITE" id="PS00764">
    <property type="entry name" value="ENDONUCLEASE_III_1"/>
    <property type="match status" value="1"/>
</dbReference>
<evidence type="ECO:0000313" key="12">
    <source>
        <dbReference type="EMBL" id="MDQ0469792.1"/>
    </source>
</evidence>
<keyword evidence="6" id="KW-0378">Hydrolase</keyword>
<reference evidence="12 13" key="1">
    <citation type="submission" date="2023-07" db="EMBL/GenBank/DDBJ databases">
        <title>Genomic Encyclopedia of Type Strains, Phase IV (KMG-IV): sequencing the most valuable type-strain genomes for metagenomic binning, comparative biology and taxonomic classification.</title>
        <authorList>
            <person name="Goeker M."/>
        </authorList>
    </citation>
    <scope>NUCLEOTIDE SEQUENCE [LARGE SCALE GENOMIC DNA]</scope>
    <source>
        <strain evidence="12 13">DSM 19619</strain>
    </source>
</reference>
<dbReference type="InterPro" id="IPR003651">
    <property type="entry name" value="Endonuclease3_FeS-loop_motif"/>
</dbReference>
<dbReference type="CDD" id="cd00056">
    <property type="entry name" value="ENDO3c"/>
    <property type="match status" value="1"/>
</dbReference>
<keyword evidence="4" id="KW-0479">Metal-binding</keyword>
<accession>A0ABU0J6A9</accession>
<keyword evidence="10" id="KW-0326">Glycosidase</keyword>
<keyword evidence="8" id="KW-0411">Iron-sulfur</keyword>
<keyword evidence="5" id="KW-0227">DNA damage</keyword>
<dbReference type="GO" id="GO:0140078">
    <property type="term" value="F:class I DNA-(apurinic or apyrimidinic site) endonuclease activity"/>
    <property type="evidence" value="ECO:0007669"/>
    <property type="project" value="UniProtKB-EC"/>
</dbReference>
<keyword evidence="13" id="KW-1185">Reference proteome</keyword>
<proteinExistence type="inferred from homology"/>
<evidence type="ECO:0000256" key="6">
    <source>
        <dbReference type="ARBA" id="ARBA00022801"/>
    </source>
</evidence>
<keyword evidence="12" id="KW-0255">Endonuclease</keyword>
<dbReference type="Gene3D" id="1.10.1670.10">
    <property type="entry name" value="Helix-hairpin-Helix base-excision DNA repair enzymes (C-terminal)"/>
    <property type="match status" value="1"/>
</dbReference>
<dbReference type="PIRSF" id="PIRSF001435">
    <property type="entry name" value="Nth"/>
    <property type="match status" value="1"/>
</dbReference>
<dbReference type="SMART" id="SM00525">
    <property type="entry name" value="FES"/>
    <property type="match status" value="1"/>
</dbReference>
<gene>
    <name evidence="12" type="ORF">QO011_002808</name>
</gene>
<evidence type="ECO:0000256" key="8">
    <source>
        <dbReference type="ARBA" id="ARBA00023014"/>
    </source>
</evidence>
<dbReference type="InterPro" id="IPR004035">
    <property type="entry name" value="Endouclease-III_FeS-bd_BS"/>
</dbReference>
<evidence type="ECO:0000256" key="4">
    <source>
        <dbReference type="ARBA" id="ARBA00022723"/>
    </source>
</evidence>
<dbReference type="Pfam" id="PF00730">
    <property type="entry name" value="HhH-GPD"/>
    <property type="match status" value="1"/>
</dbReference>
<evidence type="ECO:0000256" key="3">
    <source>
        <dbReference type="ARBA" id="ARBA00022485"/>
    </source>
</evidence>
<keyword evidence="7" id="KW-0408">Iron</keyword>
<comment type="caution">
    <text evidence="12">The sequence shown here is derived from an EMBL/GenBank/DDBJ whole genome shotgun (WGS) entry which is preliminary data.</text>
</comment>
<dbReference type="InterPro" id="IPR023170">
    <property type="entry name" value="HhH_base_excis_C"/>
</dbReference>
<keyword evidence="3" id="KW-0004">4Fe-4S</keyword>
<keyword evidence="12" id="KW-0540">Nuclease</keyword>
<evidence type="ECO:0000256" key="5">
    <source>
        <dbReference type="ARBA" id="ARBA00022763"/>
    </source>
</evidence>
<dbReference type="RefSeq" id="WP_307272851.1">
    <property type="nucleotide sequence ID" value="NZ_JAUSVX010000004.1"/>
</dbReference>
<dbReference type="InterPro" id="IPR003265">
    <property type="entry name" value="HhH-GPD_domain"/>
</dbReference>
<feature type="domain" description="HhH-GPD" evidence="11">
    <location>
        <begin position="45"/>
        <end position="202"/>
    </location>
</feature>
<dbReference type="SUPFAM" id="SSF48150">
    <property type="entry name" value="DNA-glycosylase"/>
    <property type="match status" value="1"/>
</dbReference>
<comment type="cofactor">
    <cofactor evidence="1">
        <name>[4Fe-4S] cluster</name>
        <dbReference type="ChEBI" id="CHEBI:49883"/>
    </cofactor>
</comment>
<dbReference type="SMART" id="SM00478">
    <property type="entry name" value="ENDO3c"/>
    <property type="match status" value="1"/>
</dbReference>
<evidence type="ECO:0000256" key="10">
    <source>
        <dbReference type="ARBA" id="ARBA00023295"/>
    </source>
</evidence>
<evidence type="ECO:0000256" key="2">
    <source>
        <dbReference type="ARBA" id="ARBA00008343"/>
    </source>
</evidence>
<dbReference type="Proteomes" id="UP001242480">
    <property type="component" value="Unassembled WGS sequence"/>
</dbReference>
<evidence type="ECO:0000313" key="13">
    <source>
        <dbReference type="Proteomes" id="UP001242480"/>
    </source>
</evidence>
<organism evidence="12 13">
    <name type="scientific">Labrys wisconsinensis</name>
    <dbReference type="NCBI Taxonomy" id="425677"/>
    <lineage>
        <taxon>Bacteria</taxon>
        <taxon>Pseudomonadati</taxon>
        <taxon>Pseudomonadota</taxon>
        <taxon>Alphaproteobacteria</taxon>
        <taxon>Hyphomicrobiales</taxon>
        <taxon>Xanthobacteraceae</taxon>
        <taxon>Labrys</taxon>
    </lineage>
</organism>
<evidence type="ECO:0000259" key="11">
    <source>
        <dbReference type="SMART" id="SM00478"/>
    </source>
</evidence>
<evidence type="ECO:0000256" key="9">
    <source>
        <dbReference type="ARBA" id="ARBA00023204"/>
    </source>
</evidence>
<name>A0ABU0J6A9_9HYPH</name>
<evidence type="ECO:0000256" key="7">
    <source>
        <dbReference type="ARBA" id="ARBA00023004"/>
    </source>
</evidence>
<dbReference type="InterPro" id="IPR011257">
    <property type="entry name" value="DNA_glycosylase"/>
</dbReference>
<evidence type="ECO:0000256" key="1">
    <source>
        <dbReference type="ARBA" id="ARBA00001966"/>
    </source>
</evidence>
<keyword evidence="9" id="KW-0234">DNA repair</keyword>
<dbReference type="PANTHER" id="PTHR10359">
    <property type="entry name" value="A/G-SPECIFIC ADENINE GLYCOSYLASE/ENDONUCLEASE III"/>
    <property type="match status" value="1"/>
</dbReference>
<dbReference type="EMBL" id="JAUSVX010000004">
    <property type="protein sequence ID" value="MDQ0469792.1"/>
    <property type="molecule type" value="Genomic_DNA"/>
</dbReference>